<proteinExistence type="inferred from homology"/>
<organism evidence="19 20">
    <name type="scientific">Aneurinibacillus thermoaerophilus</name>
    <dbReference type="NCBI Taxonomy" id="143495"/>
    <lineage>
        <taxon>Bacteria</taxon>
        <taxon>Bacillati</taxon>
        <taxon>Bacillota</taxon>
        <taxon>Bacilli</taxon>
        <taxon>Bacillales</taxon>
        <taxon>Paenibacillaceae</taxon>
        <taxon>Aneurinibacillus group</taxon>
        <taxon>Aneurinibacillus</taxon>
    </lineage>
</organism>
<evidence type="ECO:0000256" key="9">
    <source>
        <dbReference type="ARBA" id="ARBA00022722"/>
    </source>
</evidence>
<keyword evidence="21" id="KW-1185">Reference proteome</keyword>
<comment type="cofactor">
    <cofactor evidence="14 15">
        <name>Mn(2+)</name>
        <dbReference type="ChEBI" id="CHEBI:29035"/>
    </cofactor>
    <cofactor evidence="14 15">
        <name>Mg(2+)</name>
        <dbReference type="ChEBI" id="CHEBI:18420"/>
    </cofactor>
    <text evidence="14 15">Manganese or magnesium. Binds 1 divalent metal ion per monomer in the absence of substrate. May bind a second metal ion after substrate binding.</text>
</comment>
<evidence type="ECO:0000256" key="10">
    <source>
        <dbReference type="ARBA" id="ARBA00022723"/>
    </source>
</evidence>
<dbReference type="GeneID" id="97142040"/>
<dbReference type="InterPro" id="IPR024567">
    <property type="entry name" value="RNase_HII/HIII_dom"/>
</dbReference>
<dbReference type="InterPro" id="IPR022898">
    <property type="entry name" value="RNase_HII"/>
</dbReference>
<dbReference type="GO" id="GO:0003723">
    <property type="term" value="F:RNA binding"/>
    <property type="evidence" value="ECO:0007669"/>
    <property type="project" value="UniProtKB-UniRule"/>
</dbReference>
<comment type="function">
    <text evidence="3 14 16">Endonuclease that specifically degrades the RNA of RNA-DNA hybrids.</text>
</comment>
<dbReference type="EC" id="3.1.26.4" evidence="6 14"/>
<dbReference type="GO" id="GO:0030145">
    <property type="term" value="F:manganese ion binding"/>
    <property type="evidence" value="ECO:0007669"/>
    <property type="project" value="UniProtKB-UniRule"/>
</dbReference>
<evidence type="ECO:0000256" key="5">
    <source>
        <dbReference type="ARBA" id="ARBA00007383"/>
    </source>
</evidence>
<reference evidence="18 21" key="2">
    <citation type="submission" date="2021-08" db="EMBL/GenBank/DDBJ databases">
        <title>Complete genome sequence of the strain Aneurinibacillus thermoaerophilus CCM 8960.</title>
        <authorList>
            <person name="Musilova J."/>
            <person name="Kourilova X."/>
            <person name="Pernicova I."/>
            <person name="Bezdicek M."/>
            <person name="Lengerova M."/>
            <person name="Obruca S."/>
            <person name="Sedlar K."/>
        </authorList>
    </citation>
    <scope>NUCLEOTIDE SEQUENCE [LARGE SCALE GENOMIC DNA]</scope>
    <source>
        <strain evidence="18 21">CCM 8960</strain>
    </source>
</reference>
<evidence type="ECO:0000256" key="12">
    <source>
        <dbReference type="ARBA" id="ARBA00022801"/>
    </source>
</evidence>
<keyword evidence="13 14" id="KW-0464">Manganese</keyword>
<keyword evidence="9 14" id="KW-0540">Nuclease</keyword>
<dbReference type="InterPro" id="IPR036397">
    <property type="entry name" value="RNaseH_sf"/>
</dbReference>
<feature type="domain" description="RNase H type-2" evidence="17">
    <location>
        <begin position="74"/>
        <end position="257"/>
    </location>
</feature>
<dbReference type="SUPFAM" id="SSF53098">
    <property type="entry name" value="Ribonuclease H-like"/>
    <property type="match status" value="1"/>
</dbReference>
<sequence length="257" mass="28844">MNIADMTIKEIKEWLETCKELPAEVQALFMADARSGVQAVYRRWQRNQEKARKQQERWLEMSRYERELWKRGYRHIAGVDEVGRGPLAGPVVTAAVILPQDFYLPGLNDSKKVSPAQREVMYERIMEGAVAVSIAMSDAPLIDEMNIFQATLRAMHEAVRGLQVVPDITLNDAVTIPQLSLEQRPLIGGDGKSISIAAASIVAKVERDRLMKEYDRQYPGYGFASNMGYGTAEHLAALREKGPCPIHRRSFGGVLQS</sequence>
<protein>
    <recommendedName>
        <fullName evidence="7 14">Ribonuclease HII</fullName>
        <shortName evidence="14">RNase HII</shortName>
        <ecNumber evidence="6 14">3.1.26.4</ecNumber>
    </recommendedName>
</protein>
<dbReference type="OrthoDB" id="9803420at2"/>
<evidence type="ECO:0000256" key="11">
    <source>
        <dbReference type="ARBA" id="ARBA00022759"/>
    </source>
</evidence>
<comment type="cofactor">
    <cofactor evidence="2">
        <name>Mg(2+)</name>
        <dbReference type="ChEBI" id="CHEBI:18420"/>
    </cofactor>
</comment>
<feature type="binding site" evidence="14 15">
    <location>
        <position position="81"/>
    </location>
    <ligand>
        <name>a divalent metal cation</name>
        <dbReference type="ChEBI" id="CHEBI:60240"/>
    </ligand>
</feature>
<dbReference type="PROSITE" id="PS51975">
    <property type="entry name" value="RNASE_H_2"/>
    <property type="match status" value="1"/>
</dbReference>
<keyword evidence="8 14" id="KW-0963">Cytoplasm</keyword>
<comment type="subcellular location">
    <subcellularLocation>
        <location evidence="4 14">Cytoplasm</location>
    </subcellularLocation>
</comment>
<evidence type="ECO:0000313" key="19">
    <source>
        <dbReference type="EMBL" id="SDG69943.1"/>
    </source>
</evidence>
<reference evidence="19 20" key="1">
    <citation type="submission" date="2016-10" db="EMBL/GenBank/DDBJ databases">
        <authorList>
            <person name="de Groot N.N."/>
        </authorList>
    </citation>
    <scope>NUCLEOTIDE SEQUENCE [LARGE SCALE GENOMIC DNA]</scope>
    <source>
        <strain evidence="19 20">L 420-91</strain>
    </source>
</reference>
<keyword evidence="10 14" id="KW-0479">Metal-binding</keyword>
<dbReference type="PANTHER" id="PTHR10954">
    <property type="entry name" value="RIBONUCLEASE H2 SUBUNIT A"/>
    <property type="match status" value="1"/>
</dbReference>
<evidence type="ECO:0000256" key="13">
    <source>
        <dbReference type="ARBA" id="ARBA00023211"/>
    </source>
</evidence>
<dbReference type="GO" id="GO:0004523">
    <property type="term" value="F:RNA-DNA hybrid ribonuclease activity"/>
    <property type="evidence" value="ECO:0007669"/>
    <property type="project" value="UniProtKB-UniRule"/>
</dbReference>
<dbReference type="GO" id="GO:0005737">
    <property type="term" value="C:cytoplasm"/>
    <property type="evidence" value="ECO:0007669"/>
    <property type="project" value="UniProtKB-SubCell"/>
</dbReference>
<accession>A0A1G7WDC3</accession>
<comment type="similarity">
    <text evidence="5 14 16">Belongs to the RNase HII family.</text>
</comment>
<dbReference type="Pfam" id="PF01351">
    <property type="entry name" value="RNase_HII"/>
    <property type="match status" value="1"/>
</dbReference>
<feature type="binding site" evidence="14 15">
    <location>
        <position position="172"/>
    </location>
    <ligand>
        <name>a divalent metal cation</name>
        <dbReference type="ChEBI" id="CHEBI:60240"/>
    </ligand>
</feature>
<dbReference type="HAMAP" id="MF_00052_B">
    <property type="entry name" value="RNase_HII_B"/>
    <property type="match status" value="1"/>
</dbReference>
<dbReference type="GO" id="GO:0032299">
    <property type="term" value="C:ribonuclease H2 complex"/>
    <property type="evidence" value="ECO:0007669"/>
    <property type="project" value="TreeGrafter"/>
</dbReference>
<evidence type="ECO:0000256" key="6">
    <source>
        <dbReference type="ARBA" id="ARBA00012180"/>
    </source>
</evidence>
<keyword evidence="12 14" id="KW-0378">Hydrolase</keyword>
<feature type="binding site" evidence="14 15">
    <location>
        <position position="80"/>
    </location>
    <ligand>
        <name>a divalent metal cation</name>
        <dbReference type="ChEBI" id="CHEBI:60240"/>
    </ligand>
</feature>
<dbReference type="FunFam" id="3.30.420.10:FF:000006">
    <property type="entry name" value="Ribonuclease HII"/>
    <property type="match status" value="1"/>
</dbReference>
<dbReference type="GO" id="GO:0043137">
    <property type="term" value="P:DNA replication, removal of RNA primer"/>
    <property type="evidence" value="ECO:0007669"/>
    <property type="project" value="TreeGrafter"/>
</dbReference>
<evidence type="ECO:0000256" key="16">
    <source>
        <dbReference type="RuleBase" id="RU003515"/>
    </source>
</evidence>
<gene>
    <name evidence="14" type="primary">rnhB</name>
    <name evidence="18" type="ORF">K3F53_11715</name>
    <name evidence="19" type="ORF">SAMN04489735_1001156</name>
</gene>
<dbReference type="GO" id="GO:0006298">
    <property type="term" value="P:mismatch repair"/>
    <property type="evidence" value="ECO:0007669"/>
    <property type="project" value="TreeGrafter"/>
</dbReference>
<dbReference type="CDD" id="cd07182">
    <property type="entry name" value="RNase_HII_bacteria_HII_like"/>
    <property type="match status" value="1"/>
</dbReference>
<dbReference type="EMBL" id="CP080764">
    <property type="protein sequence ID" value="QYY41602.1"/>
    <property type="molecule type" value="Genomic_DNA"/>
</dbReference>
<evidence type="ECO:0000256" key="8">
    <source>
        <dbReference type="ARBA" id="ARBA00022490"/>
    </source>
</evidence>
<comment type="catalytic activity">
    <reaction evidence="1 14 15 16">
        <text>Endonucleolytic cleavage to 5'-phosphomonoester.</text>
        <dbReference type="EC" id="3.1.26.4"/>
    </reaction>
</comment>
<evidence type="ECO:0000256" key="1">
    <source>
        <dbReference type="ARBA" id="ARBA00000077"/>
    </source>
</evidence>
<dbReference type="RefSeq" id="WP_057898386.1">
    <property type="nucleotide sequence ID" value="NZ_CP080764.1"/>
</dbReference>
<dbReference type="InterPro" id="IPR001352">
    <property type="entry name" value="RNase_HII/HIII"/>
</dbReference>
<evidence type="ECO:0000313" key="18">
    <source>
        <dbReference type="EMBL" id="QYY41602.1"/>
    </source>
</evidence>
<dbReference type="Gene3D" id="3.30.420.10">
    <property type="entry name" value="Ribonuclease H-like superfamily/Ribonuclease H"/>
    <property type="match status" value="1"/>
</dbReference>
<evidence type="ECO:0000256" key="3">
    <source>
        <dbReference type="ARBA" id="ARBA00004065"/>
    </source>
</evidence>
<dbReference type="Proteomes" id="UP000198956">
    <property type="component" value="Unassembled WGS sequence"/>
</dbReference>
<keyword evidence="11 14" id="KW-0255">Endonuclease</keyword>
<evidence type="ECO:0000256" key="4">
    <source>
        <dbReference type="ARBA" id="ARBA00004496"/>
    </source>
</evidence>
<dbReference type="EMBL" id="FNDE01000001">
    <property type="protein sequence ID" value="SDG69943.1"/>
    <property type="molecule type" value="Genomic_DNA"/>
</dbReference>
<dbReference type="NCBIfam" id="NF000594">
    <property type="entry name" value="PRK00015.1-1"/>
    <property type="match status" value="1"/>
</dbReference>
<evidence type="ECO:0000256" key="2">
    <source>
        <dbReference type="ARBA" id="ARBA00001946"/>
    </source>
</evidence>
<dbReference type="Proteomes" id="UP000826616">
    <property type="component" value="Chromosome"/>
</dbReference>
<dbReference type="PANTHER" id="PTHR10954:SF18">
    <property type="entry name" value="RIBONUCLEASE HII"/>
    <property type="match status" value="1"/>
</dbReference>
<evidence type="ECO:0000259" key="17">
    <source>
        <dbReference type="PROSITE" id="PS51975"/>
    </source>
</evidence>
<evidence type="ECO:0000313" key="20">
    <source>
        <dbReference type="Proteomes" id="UP000198956"/>
    </source>
</evidence>
<evidence type="ECO:0000256" key="15">
    <source>
        <dbReference type="PROSITE-ProRule" id="PRU01319"/>
    </source>
</evidence>
<evidence type="ECO:0000256" key="14">
    <source>
        <dbReference type="HAMAP-Rule" id="MF_00052"/>
    </source>
</evidence>
<name>A0A1G7WDC3_ANETH</name>
<dbReference type="InterPro" id="IPR012337">
    <property type="entry name" value="RNaseH-like_sf"/>
</dbReference>
<dbReference type="NCBIfam" id="NF000595">
    <property type="entry name" value="PRK00015.1-3"/>
    <property type="match status" value="1"/>
</dbReference>
<evidence type="ECO:0000256" key="7">
    <source>
        <dbReference type="ARBA" id="ARBA00019179"/>
    </source>
</evidence>
<evidence type="ECO:0000313" key="21">
    <source>
        <dbReference type="Proteomes" id="UP000826616"/>
    </source>
</evidence>
<dbReference type="AlphaFoldDB" id="A0A1G7WDC3"/>